<proteinExistence type="predicted"/>
<feature type="transmembrane region" description="Helical" evidence="1">
    <location>
        <begin position="127"/>
        <end position="146"/>
    </location>
</feature>
<dbReference type="OrthoDB" id="2149840at2759"/>
<accession>A0A4C1UYH6</accession>
<protein>
    <submittedName>
        <fullName evidence="2">Heparan-alpha-glucosaminide N-acetyltransferase</fullName>
    </submittedName>
</protein>
<keyword evidence="3" id="KW-1185">Reference proteome</keyword>
<dbReference type="AlphaFoldDB" id="A0A4C1UYH6"/>
<feature type="transmembrane region" description="Helical" evidence="1">
    <location>
        <begin position="184"/>
        <end position="204"/>
    </location>
</feature>
<organism evidence="2 3">
    <name type="scientific">Eumeta variegata</name>
    <name type="common">Bagworm moth</name>
    <name type="synonym">Eumeta japonica</name>
    <dbReference type="NCBI Taxonomy" id="151549"/>
    <lineage>
        <taxon>Eukaryota</taxon>
        <taxon>Metazoa</taxon>
        <taxon>Ecdysozoa</taxon>
        <taxon>Arthropoda</taxon>
        <taxon>Hexapoda</taxon>
        <taxon>Insecta</taxon>
        <taxon>Pterygota</taxon>
        <taxon>Neoptera</taxon>
        <taxon>Endopterygota</taxon>
        <taxon>Lepidoptera</taxon>
        <taxon>Glossata</taxon>
        <taxon>Ditrysia</taxon>
        <taxon>Tineoidea</taxon>
        <taxon>Psychidae</taxon>
        <taxon>Oiketicinae</taxon>
        <taxon>Eumeta</taxon>
    </lineage>
</organism>
<dbReference type="EMBL" id="BGZK01000237">
    <property type="protein sequence ID" value="GBP30834.1"/>
    <property type="molecule type" value="Genomic_DNA"/>
</dbReference>
<dbReference type="Proteomes" id="UP000299102">
    <property type="component" value="Unassembled WGS sequence"/>
</dbReference>
<keyword evidence="1" id="KW-0812">Transmembrane</keyword>
<name>A0A4C1UYH6_EUMVA</name>
<dbReference type="GO" id="GO:0016740">
    <property type="term" value="F:transferase activity"/>
    <property type="evidence" value="ECO:0007669"/>
    <property type="project" value="UniProtKB-KW"/>
</dbReference>
<feature type="transmembrane region" description="Helical" evidence="1">
    <location>
        <begin position="89"/>
        <end position="107"/>
    </location>
</feature>
<reference evidence="2 3" key="1">
    <citation type="journal article" date="2019" name="Commun. Biol.">
        <title>The bagworm genome reveals a unique fibroin gene that provides high tensile strength.</title>
        <authorList>
            <person name="Kono N."/>
            <person name="Nakamura H."/>
            <person name="Ohtoshi R."/>
            <person name="Tomita M."/>
            <person name="Numata K."/>
            <person name="Arakawa K."/>
        </authorList>
    </citation>
    <scope>NUCLEOTIDE SEQUENCE [LARGE SCALE GENOMIC DNA]</scope>
</reference>
<keyword evidence="1" id="KW-1133">Transmembrane helix</keyword>
<dbReference type="STRING" id="151549.A0A4C1UYH6"/>
<comment type="caution">
    <text evidence="2">The sequence shown here is derived from an EMBL/GenBank/DDBJ whole genome shotgun (WGS) entry which is preliminary data.</text>
</comment>
<evidence type="ECO:0000256" key="1">
    <source>
        <dbReference type="SAM" id="Phobius"/>
    </source>
</evidence>
<keyword evidence="1" id="KW-0472">Membrane</keyword>
<gene>
    <name evidence="2" type="primary">Hgsnat</name>
    <name evidence="2" type="ORF">EVAR_82576_1</name>
</gene>
<sequence>MVELWQKRWYEETHNRELHLYFPDMSVRSNSAWVEPDIRAEMLDDFEVLHAGPIYCGAALSAAVFYWHRRNLIYCGRWRTLQLTGVMQRLGAMYLVVGVVECAFTDSTKHLSGTSPFSDLAAAWRQWLVTLALVAVQVCVSLGAAAPGCPRGYLGPGGLHLSALGRQLRNCTGGIAGHIDSFRLCITCFIVMFALPLLAARGPWGGGALGRPRAPRARYHIAICVKGLSH</sequence>
<feature type="transmembrane region" description="Helical" evidence="1">
    <location>
        <begin position="48"/>
        <end position="68"/>
    </location>
</feature>
<evidence type="ECO:0000313" key="3">
    <source>
        <dbReference type="Proteomes" id="UP000299102"/>
    </source>
</evidence>
<keyword evidence="2" id="KW-0808">Transferase</keyword>
<dbReference type="PANTHER" id="PTHR31061:SF24">
    <property type="entry name" value="LD22376P"/>
    <property type="match status" value="1"/>
</dbReference>
<evidence type="ECO:0000313" key="2">
    <source>
        <dbReference type="EMBL" id="GBP30834.1"/>
    </source>
</evidence>
<dbReference type="PANTHER" id="PTHR31061">
    <property type="entry name" value="LD22376P"/>
    <property type="match status" value="1"/>
</dbReference>